<organism evidence="1 2">
    <name type="scientific">Metarhizium album (strain ARSEF 1941)</name>
    <dbReference type="NCBI Taxonomy" id="1081103"/>
    <lineage>
        <taxon>Eukaryota</taxon>
        <taxon>Fungi</taxon>
        <taxon>Dikarya</taxon>
        <taxon>Ascomycota</taxon>
        <taxon>Pezizomycotina</taxon>
        <taxon>Sordariomycetes</taxon>
        <taxon>Hypocreomycetidae</taxon>
        <taxon>Hypocreales</taxon>
        <taxon>Clavicipitaceae</taxon>
        <taxon>Metarhizium</taxon>
    </lineage>
</organism>
<comment type="caution">
    <text evidence="1">The sequence shown here is derived from an EMBL/GenBank/DDBJ whole genome shotgun (WGS) entry which is preliminary data.</text>
</comment>
<protein>
    <recommendedName>
        <fullName evidence="3">Thioesterase/thiol ester dehydrase-isomerase</fullName>
    </recommendedName>
</protein>
<sequence>MIAIGRAAAQSRGKAAPVRQTLQGQKRLFSVSTASGNADGNGTALSPRWLADLRSRIEACLAANPQGEERTRLEKHLECVDSNWLELSAGREGFLTDKRWRGLDKFAVAWGDMLPTNLDDQGHVNNIMYNRYAESGRVNWVTSFAAHAPPEERQQWVDVMSPRGVGLILRSIKTDYKLVSVCARHRRVERKAAMLTGAIAQPVAYPDKITVIHKLAQRPTYSSDSIFLDAVIYSEMHKRVAARCFEDIVAYDYRAGKRATLKGFMVDELQKTYDLQEKTRKQVDRKVCELERDMKVMEDEA</sequence>
<evidence type="ECO:0000313" key="2">
    <source>
        <dbReference type="Proteomes" id="UP000030816"/>
    </source>
</evidence>
<dbReference type="Gene3D" id="3.10.129.10">
    <property type="entry name" value="Hotdog Thioesterase"/>
    <property type="match status" value="1"/>
</dbReference>
<evidence type="ECO:0008006" key="3">
    <source>
        <dbReference type="Google" id="ProtNLM"/>
    </source>
</evidence>
<gene>
    <name evidence="1" type="ORF">MAM_07081</name>
</gene>
<dbReference type="AlphaFoldDB" id="A0A0B2WNG6"/>
<dbReference type="SUPFAM" id="SSF54637">
    <property type="entry name" value="Thioesterase/thiol ester dehydrase-isomerase"/>
    <property type="match status" value="1"/>
</dbReference>
<name>A0A0B2WNG6_METAS</name>
<dbReference type="Pfam" id="PF13279">
    <property type="entry name" value="4HBT_2"/>
    <property type="match status" value="1"/>
</dbReference>
<dbReference type="RefSeq" id="XP_040676098.1">
    <property type="nucleotide sequence ID" value="XM_040825879.1"/>
</dbReference>
<keyword evidence="2" id="KW-1185">Reference proteome</keyword>
<accession>A0A0B2WNG6</accession>
<dbReference type="EMBL" id="AZHE01000027">
    <property type="protein sequence ID" value="KHN95032.1"/>
    <property type="molecule type" value="Genomic_DNA"/>
</dbReference>
<proteinExistence type="predicted"/>
<dbReference type="GeneID" id="63741536"/>
<dbReference type="HOGENOM" id="CLU_065192_0_0_1"/>
<evidence type="ECO:0000313" key="1">
    <source>
        <dbReference type="EMBL" id="KHN95032.1"/>
    </source>
</evidence>
<dbReference type="InterPro" id="IPR029069">
    <property type="entry name" value="HotDog_dom_sf"/>
</dbReference>
<dbReference type="Proteomes" id="UP000030816">
    <property type="component" value="Unassembled WGS sequence"/>
</dbReference>
<dbReference type="OrthoDB" id="5538558at2759"/>
<reference evidence="1 2" key="1">
    <citation type="journal article" date="2014" name="Proc. Natl. Acad. Sci. U.S.A.">
        <title>Trajectory and genomic determinants of fungal-pathogen speciation and host adaptation.</title>
        <authorList>
            <person name="Hu X."/>
            <person name="Xiao G."/>
            <person name="Zheng P."/>
            <person name="Shang Y."/>
            <person name="Su Y."/>
            <person name="Zhang X."/>
            <person name="Liu X."/>
            <person name="Zhan S."/>
            <person name="St Leger R.J."/>
            <person name="Wang C."/>
        </authorList>
    </citation>
    <scope>NUCLEOTIDE SEQUENCE [LARGE SCALE GENOMIC DNA]</scope>
    <source>
        <strain evidence="1 2">ARSEF 1941</strain>
    </source>
</reference>